<evidence type="ECO:0000313" key="3">
    <source>
        <dbReference type="Ensembl" id="ENSEBUP00000004559.1"/>
    </source>
</evidence>
<dbReference type="Proteomes" id="UP000694388">
    <property type="component" value="Unplaced"/>
</dbReference>
<dbReference type="FunFam" id="3.30.420.40:FF:000100">
    <property type="entry name" value="Actin-related protein 8"/>
    <property type="match status" value="1"/>
</dbReference>
<feature type="compositionally biased region" description="Basic and acidic residues" evidence="2">
    <location>
        <begin position="37"/>
        <end position="58"/>
    </location>
</feature>
<proteinExistence type="inferred from homology"/>
<reference evidence="3" key="1">
    <citation type="submission" date="2025-08" db="UniProtKB">
        <authorList>
            <consortium name="Ensembl"/>
        </authorList>
    </citation>
    <scope>IDENTIFICATION</scope>
</reference>
<reference evidence="3" key="2">
    <citation type="submission" date="2025-09" db="UniProtKB">
        <authorList>
            <consortium name="Ensembl"/>
        </authorList>
    </citation>
    <scope>IDENTIFICATION</scope>
</reference>
<feature type="region of interest" description="Disordered" evidence="2">
    <location>
        <begin position="474"/>
        <end position="535"/>
    </location>
</feature>
<dbReference type="Gene3D" id="3.90.640.10">
    <property type="entry name" value="Actin, Chain A, domain 4"/>
    <property type="match status" value="1"/>
</dbReference>
<dbReference type="PANTHER" id="PTHR11937">
    <property type="entry name" value="ACTIN"/>
    <property type="match status" value="1"/>
</dbReference>
<dbReference type="Gene3D" id="3.30.420.40">
    <property type="match status" value="2"/>
</dbReference>
<organism evidence="3 4">
    <name type="scientific">Eptatretus burgeri</name>
    <name type="common">Inshore hagfish</name>
    <dbReference type="NCBI Taxonomy" id="7764"/>
    <lineage>
        <taxon>Eukaryota</taxon>
        <taxon>Metazoa</taxon>
        <taxon>Chordata</taxon>
        <taxon>Craniata</taxon>
        <taxon>Vertebrata</taxon>
        <taxon>Cyclostomata</taxon>
        <taxon>Myxini</taxon>
        <taxon>Myxiniformes</taxon>
        <taxon>Myxinidae</taxon>
        <taxon>Eptatretinae</taxon>
        <taxon>Eptatretus</taxon>
    </lineage>
</organism>
<dbReference type="OMA" id="AYKCMWA"/>
<keyword evidence="4" id="KW-1185">Reference proteome</keyword>
<name>A0A8C4NC82_EPTBU</name>
<dbReference type="InterPro" id="IPR043129">
    <property type="entry name" value="ATPase_NBD"/>
</dbReference>
<evidence type="ECO:0000256" key="2">
    <source>
        <dbReference type="SAM" id="MobiDB-lite"/>
    </source>
</evidence>
<accession>A0A8C4NC82</accession>
<dbReference type="GeneTree" id="ENSGT00390000001763"/>
<dbReference type="CDD" id="cd10206">
    <property type="entry name" value="ASKHA_NBD_Arp8-like"/>
    <property type="match status" value="1"/>
</dbReference>
<evidence type="ECO:0000256" key="1">
    <source>
        <dbReference type="RuleBase" id="RU000487"/>
    </source>
</evidence>
<protein>
    <submittedName>
        <fullName evidence="3">Actin related protein 8</fullName>
    </submittedName>
</protein>
<evidence type="ECO:0000313" key="4">
    <source>
        <dbReference type="Proteomes" id="UP000694388"/>
    </source>
</evidence>
<dbReference type="InterPro" id="IPR004000">
    <property type="entry name" value="Actin"/>
</dbReference>
<dbReference type="FunFam" id="3.90.640.10:FF:000035">
    <property type="entry name" value="Actin-related protein 8"/>
    <property type="match status" value="1"/>
</dbReference>
<comment type="similarity">
    <text evidence="1">Belongs to the actin family.</text>
</comment>
<feature type="region of interest" description="Disordered" evidence="2">
    <location>
        <begin position="37"/>
        <end position="64"/>
    </location>
</feature>
<dbReference type="SUPFAM" id="SSF53067">
    <property type="entry name" value="Actin-like ATPase domain"/>
    <property type="match status" value="2"/>
</dbReference>
<dbReference type="Ensembl" id="ENSEBUT00000004997.1">
    <property type="protein sequence ID" value="ENSEBUP00000004559.1"/>
    <property type="gene ID" value="ENSEBUG00000003201.1"/>
</dbReference>
<sequence>MSIESLLRIVKIPVTPCGPHHADRALCVSYSVMTSAEREGVREKDKDKDREKEKEQRGTKRPIVPASIPEPQVEQIHSNFVIVIHPGSTTLRLGRASDTLPTSIPHVVARRHKASGQLRRDETWLLRDGIEHADSKEQRHSGLKMVEQAIWSRKMSNGLRRIPTHPEQLAAYNSRMKPFPLDTCPRVKWTNTFHKPECLIGDEALHVNYSEPYSLHWPMHRGKLNLHQRSGGSLSAVLADLETIWIQAIHKFLDIAPCDLKYYRCIVLVPDMCSRQHVKGIMNMLLNSMGFTGVIVQQESVCATFGCGLSCACVVDIGDQKMSVCCVEDGISHRNTRLWLEYGGADVTRCFYWLMERSGFPFTKCQLGNRHHALLLQQLKENFCHLHQDISGIQDHEFKLRLPDSPPLLYRLKLGDEKLQAPMALFYPASFGIVGQRMTLLQQRSQGDPEDPHDEHYLMATQSKQEQAAKAVAERRAQAKHAALDTETGGPEATERPGLSGSYGEAATHGSADVSLPHGEHDEAAPSVVSRKLSSPQFEGKALGIDKAILHSIECCGE</sequence>
<dbReference type="SMART" id="SM00268">
    <property type="entry name" value="ACTIN"/>
    <property type="match status" value="1"/>
</dbReference>
<dbReference type="AlphaFoldDB" id="A0A8C4NC82"/>
<dbReference type="Pfam" id="PF00022">
    <property type="entry name" value="Actin"/>
    <property type="match status" value="1"/>
</dbReference>